<comment type="caution">
    <text evidence="2">The sequence shown here is derived from an EMBL/GenBank/DDBJ whole genome shotgun (WGS) entry which is preliminary data.</text>
</comment>
<evidence type="ECO:0000313" key="3">
    <source>
        <dbReference type="Proteomes" id="UP000548423"/>
    </source>
</evidence>
<accession>A0A852TB10</accession>
<dbReference type="AlphaFoldDB" id="A0A852TB10"/>
<protein>
    <submittedName>
        <fullName evidence="2">Uncharacterized protein</fullName>
    </submittedName>
</protein>
<gene>
    <name evidence="2" type="ORF">F4694_002735</name>
</gene>
<feature type="region of interest" description="Disordered" evidence="1">
    <location>
        <begin position="1"/>
        <end position="24"/>
    </location>
</feature>
<sequence>MKKSNQCVEKLKGMRKRARHKNSDSQSFMQYFKNPIIHKEIQGDRVYVPLRISRIWNGI</sequence>
<reference evidence="3" key="2">
    <citation type="submission" date="2020-08" db="EMBL/GenBank/DDBJ databases">
        <title>The Agave Microbiome: Exploring the role of microbial communities in plant adaptations to desert environments.</title>
        <authorList>
            <person name="Partida-Martinez L.P."/>
        </authorList>
    </citation>
    <scope>NUCLEOTIDE SEQUENCE [LARGE SCALE GENOMIC DNA]</scope>
    <source>
        <strain evidence="3">AT2.8</strain>
    </source>
</reference>
<organism evidence="2 3">
    <name type="scientific">Neobacillus niacini</name>
    <dbReference type="NCBI Taxonomy" id="86668"/>
    <lineage>
        <taxon>Bacteria</taxon>
        <taxon>Bacillati</taxon>
        <taxon>Bacillota</taxon>
        <taxon>Bacilli</taxon>
        <taxon>Bacillales</taxon>
        <taxon>Bacillaceae</taxon>
        <taxon>Neobacillus</taxon>
    </lineage>
</organism>
<evidence type="ECO:0000313" key="2">
    <source>
        <dbReference type="EMBL" id="NYE05960.1"/>
    </source>
</evidence>
<dbReference type="Proteomes" id="UP000548423">
    <property type="component" value="Unassembled WGS sequence"/>
</dbReference>
<dbReference type="EMBL" id="JACCBX010000005">
    <property type="protein sequence ID" value="NYE05960.1"/>
    <property type="molecule type" value="Genomic_DNA"/>
</dbReference>
<reference evidence="3" key="1">
    <citation type="submission" date="2020-07" db="EMBL/GenBank/DDBJ databases">
        <authorList>
            <person name="Partida-Martinez L."/>
            <person name="Huntemann M."/>
            <person name="Clum A."/>
            <person name="Wang J."/>
            <person name="Palaniappan K."/>
            <person name="Ritter S."/>
            <person name="Chen I.-M."/>
            <person name="Stamatis D."/>
            <person name="Reddy T."/>
            <person name="O'Malley R."/>
            <person name="Daum C."/>
            <person name="Shapiro N."/>
            <person name="Ivanova N."/>
            <person name="Kyrpides N."/>
            <person name="Woyke T."/>
        </authorList>
    </citation>
    <scope>NUCLEOTIDE SEQUENCE [LARGE SCALE GENOMIC DNA]</scope>
    <source>
        <strain evidence="3">AT2.8</strain>
    </source>
</reference>
<name>A0A852TB10_9BACI</name>
<proteinExistence type="predicted"/>
<evidence type="ECO:0000256" key="1">
    <source>
        <dbReference type="SAM" id="MobiDB-lite"/>
    </source>
</evidence>